<proteinExistence type="predicted"/>
<organism evidence="1 2">
    <name type="scientific">Rhodocytophaga rosea</name>
    <dbReference type="NCBI Taxonomy" id="2704465"/>
    <lineage>
        <taxon>Bacteria</taxon>
        <taxon>Pseudomonadati</taxon>
        <taxon>Bacteroidota</taxon>
        <taxon>Cytophagia</taxon>
        <taxon>Cytophagales</taxon>
        <taxon>Rhodocytophagaceae</taxon>
        <taxon>Rhodocytophaga</taxon>
    </lineage>
</organism>
<dbReference type="InterPro" id="IPR011990">
    <property type="entry name" value="TPR-like_helical_dom_sf"/>
</dbReference>
<name>A0A6C0GU79_9BACT</name>
<dbReference type="Gene3D" id="1.25.40.10">
    <property type="entry name" value="Tetratricopeptide repeat domain"/>
    <property type="match status" value="1"/>
</dbReference>
<sequence>MLPRPLKNRIIIRPAVVLYLSLLTVLCSSCMNYYQTIYTFNSNFERGNFGEAQAALAKDKKAETRKTKLLYYMNMGVVASLQGNYAESNVYFEKAYMLGEDYQVNYLNEAASFLLNPNIVEYKGEDFEILMVHYYKALNFLKLGDKEAALVECKRMDIKLSKLSSKYTSENKFQRDAFIHLLMGIIYDANGDANNAFIAYRNALDIYQNDYHKFFNQEVPQQLKEDLLRTAYVNNFSEDLRRYEKEFGMQYKHDKSKKGDLVFLWHNGLGPVKVENGINFTILRGQGGVVNFTNQDLALNFAFPMDDSTYHKSGLSSLEFIRITFPKYVERPALYNHAQLVWNDQSYPLNLAEDVNAIAFKTLNQRMLLEVGKSVLRVALKKAAEYTMRKENDNAGALIGLVNAITEQADTRSWQSVPHGIYYTRLSLPEGNQQVQFITKSGINAGMEQTHPMNFDIKAGKTLFHTFHSLEMSAPITAVSGY</sequence>
<dbReference type="EMBL" id="CP048222">
    <property type="protein sequence ID" value="QHT71596.1"/>
    <property type="molecule type" value="Genomic_DNA"/>
</dbReference>
<evidence type="ECO:0000313" key="1">
    <source>
        <dbReference type="EMBL" id="QHT71596.1"/>
    </source>
</evidence>
<evidence type="ECO:0000313" key="2">
    <source>
        <dbReference type="Proteomes" id="UP000480178"/>
    </source>
</evidence>
<keyword evidence="2" id="KW-1185">Reference proteome</keyword>
<dbReference type="AlphaFoldDB" id="A0A6C0GU79"/>
<gene>
    <name evidence="1" type="ORF">GXP67_35485</name>
</gene>
<protein>
    <recommendedName>
        <fullName evidence="3">Tetratricopeptide repeat protein</fullName>
    </recommendedName>
</protein>
<dbReference type="SMART" id="SM00028">
    <property type="entry name" value="TPR"/>
    <property type="match status" value="2"/>
</dbReference>
<evidence type="ECO:0008006" key="3">
    <source>
        <dbReference type="Google" id="ProtNLM"/>
    </source>
</evidence>
<reference evidence="1 2" key="1">
    <citation type="submission" date="2020-01" db="EMBL/GenBank/DDBJ databases">
        <authorList>
            <person name="Kim M.K."/>
        </authorList>
    </citation>
    <scope>NUCLEOTIDE SEQUENCE [LARGE SCALE GENOMIC DNA]</scope>
    <source>
        <strain evidence="1 2">172606-1</strain>
    </source>
</reference>
<accession>A0A6C0GU79</accession>
<dbReference type="SUPFAM" id="SSF48452">
    <property type="entry name" value="TPR-like"/>
    <property type="match status" value="1"/>
</dbReference>
<dbReference type="Proteomes" id="UP000480178">
    <property type="component" value="Chromosome"/>
</dbReference>
<dbReference type="KEGG" id="rhoz:GXP67_35485"/>
<dbReference type="InterPro" id="IPR019734">
    <property type="entry name" value="TPR_rpt"/>
</dbReference>